<dbReference type="OrthoDB" id="2823490at2759"/>
<organism evidence="1 2">
    <name type="scientific">Psilocybe cf. subviscida</name>
    <dbReference type="NCBI Taxonomy" id="2480587"/>
    <lineage>
        <taxon>Eukaryota</taxon>
        <taxon>Fungi</taxon>
        <taxon>Dikarya</taxon>
        <taxon>Basidiomycota</taxon>
        <taxon>Agaricomycotina</taxon>
        <taxon>Agaricomycetes</taxon>
        <taxon>Agaricomycetidae</taxon>
        <taxon>Agaricales</taxon>
        <taxon>Agaricineae</taxon>
        <taxon>Strophariaceae</taxon>
        <taxon>Psilocybe</taxon>
    </lineage>
</organism>
<keyword evidence="2" id="KW-1185">Reference proteome</keyword>
<dbReference type="AlphaFoldDB" id="A0A8H5F7S5"/>
<protein>
    <submittedName>
        <fullName evidence="1">Uncharacterized protein</fullName>
    </submittedName>
</protein>
<sequence>MARVKKRPDLHYILDCELIDERYIYPTWLLLPVLTQHVPFVYVDFRSTGMAYPPSYRGWLGSGGPPNTIWGLLDVLLKFAAHGPRFSATGFKRKDVFIDTLVLDVLSCGNNLSSDDGTASGQEPTARPTELEFIWLKPKNPKGGRLVDSEAPVVDALLTYVSWMFKKGSETTPHAKNVAKAVRKIYLLHDGVEVRAWDTQSYEHLR</sequence>
<reference evidence="1 2" key="1">
    <citation type="journal article" date="2020" name="ISME J.">
        <title>Uncovering the hidden diversity of litter-decomposition mechanisms in mushroom-forming fungi.</title>
        <authorList>
            <person name="Floudas D."/>
            <person name="Bentzer J."/>
            <person name="Ahren D."/>
            <person name="Johansson T."/>
            <person name="Persson P."/>
            <person name="Tunlid A."/>
        </authorList>
    </citation>
    <scope>NUCLEOTIDE SEQUENCE [LARGE SCALE GENOMIC DNA]</scope>
    <source>
        <strain evidence="1 2">CBS 101986</strain>
    </source>
</reference>
<accession>A0A8H5F7S5</accession>
<evidence type="ECO:0000313" key="1">
    <source>
        <dbReference type="EMBL" id="KAF5326861.1"/>
    </source>
</evidence>
<comment type="caution">
    <text evidence="1">The sequence shown here is derived from an EMBL/GenBank/DDBJ whole genome shotgun (WGS) entry which is preliminary data.</text>
</comment>
<proteinExistence type="predicted"/>
<dbReference type="EMBL" id="JAACJJ010000014">
    <property type="protein sequence ID" value="KAF5326861.1"/>
    <property type="molecule type" value="Genomic_DNA"/>
</dbReference>
<gene>
    <name evidence="1" type="ORF">D9619_004438</name>
</gene>
<evidence type="ECO:0000313" key="2">
    <source>
        <dbReference type="Proteomes" id="UP000567179"/>
    </source>
</evidence>
<dbReference type="Proteomes" id="UP000567179">
    <property type="component" value="Unassembled WGS sequence"/>
</dbReference>
<name>A0A8H5F7S5_9AGAR</name>